<evidence type="ECO:0000259" key="5">
    <source>
        <dbReference type="PROSITE" id="PS50931"/>
    </source>
</evidence>
<gene>
    <name evidence="6" type="ORF">KGB56_25065</name>
</gene>
<proteinExistence type="inferred from homology"/>
<dbReference type="InterPro" id="IPR058163">
    <property type="entry name" value="LysR-type_TF_proteobact-type"/>
</dbReference>
<evidence type="ECO:0000256" key="2">
    <source>
        <dbReference type="ARBA" id="ARBA00023015"/>
    </source>
</evidence>
<dbReference type="InterPro" id="IPR000847">
    <property type="entry name" value="LysR_HTH_N"/>
</dbReference>
<dbReference type="SUPFAM" id="SSF53850">
    <property type="entry name" value="Periplasmic binding protein-like II"/>
    <property type="match status" value="1"/>
</dbReference>
<dbReference type="Proteomes" id="UP000680706">
    <property type="component" value="Plasmid pAb134-02"/>
</dbReference>
<dbReference type="PROSITE" id="PS50931">
    <property type="entry name" value="HTH_LYSR"/>
    <property type="match status" value="1"/>
</dbReference>
<comment type="similarity">
    <text evidence="1">Belongs to the LysR transcriptional regulatory family.</text>
</comment>
<accession>A0ABX8AVN6</accession>
<reference evidence="6 7" key="1">
    <citation type="journal article" date="2021" name="Angew. Chem. Int. Ed. Engl.">
        <title>A novel family of nonribosomal peptides modulate collective behavior in Pseudovibrio bacteria isolated from marine sponges.</title>
        <authorList>
            <person name="Ioca L.P."/>
            <person name="Dai Y."/>
            <person name="Kunakom S."/>
            <person name="Diaz-Espinosa J."/>
            <person name="Krunic A."/>
            <person name="Crnkovic C.M."/>
            <person name="Orjala J."/>
            <person name="Sanchez L.M."/>
            <person name="Ferreira A.G."/>
            <person name="Berlinck R.G.S."/>
            <person name="Eustaquio A.S."/>
        </authorList>
    </citation>
    <scope>NUCLEOTIDE SEQUENCE [LARGE SCALE GENOMIC DNA]</scope>
    <source>
        <strain evidence="6 7">Ab134</strain>
        <plasmid evidence="6 7">pAb134-02</plasmid>
    </source>
</reference>
<protein>
    <submittedName>
        <fullName evidence="6">LysR family transcriptional regulator</fullName>
    </submittedName>
</protein>
<dbReference type="InterPro" id="IPR036388">
    <property type="entry name" value="WH-like_DNA-bd_sf"/>
</dbReference>
<evidence type="ECO:0000256" key="4">
    <source>
        <dbReference type="ARBA" id="ARBA00023163"/>
    </source>
</evidence>
<evidence type="ECO:0000313" key="6">
    <source>
        <dbReference type="EMBL" id="QUS58678.1"/>
    </source>
</evidence>
<organism evidence="6 7">
    <name type="scientific">Pseudovibrio brasiliensis</name>
    <dbReference type="NCBI Taxonomy" id="1898042"/>
    <lineage>
        <taxon>Bacteria</taxon>
        <taxon>Pseudomonadati</taxon>
        <taxon>Pseudomonadota</taxon>
        <taxon>Alphaproteobacteria</taxon>
        <taxon>Hyphomicrobiales</taxon>
        <taxon>Stappiaceae</taxon>
        <taxon>Pseudovibrio</taxon>
    </lineage>
</organism>
<feature type="domain" description="HTH lysR-type" evidence="5">
    <location>
        <begin position="1"/>
        <end position="60"/>
    </location>
</feature>
<dbReference type="Pfam" id="PF00126">
    <property type="entry name" value="HTH_1"/>
    <property type="match status" value="1"/>
</dbReference>
<keyword evidence="4" id="KW-0804">Transcription</keyword>
<keyword evidence="7" id="KW-1185">Reference proteome</keyword>
<keyword evidence="3" id="KW-0238">DNA-binding</keyword>
<dbReference type="Pfam" id="PF03466">
    <property type="entry name" value="LysR_substrate"/>
    <property type="match status" value="1"/>
</dbReference>
<dbReference type="InterPro" id="IPR005119">
    <property type="entry name" value="LysR_subst-bd"/>
</dbReference>
<dbReference type="PANTHER" id="PTHR30537:SF5">
    <property type="entry name" value="HTH-TYPE TRANSCRIPTIONAL ACTIVATOR TTDR-RELATED"/>
    <property type="match status" value="1"/>
</dbReference>
<geneLocation type="plasmid" evidence="6 7">
    <name>pAb134-02</name>
</geneLocation>
<keyword evidence="6" id="KW-0614">Plasmid</keyword>
<dbReference type="Gene3D" id="1.10.10.10">
    <property type="entry name" value="Winged helix-like DNA-binding domain superfamily/Winged helix DNA-binding domain"/>
    <property type="match status" value="1"/>
</dbReference>
<dbReference type="EMBL" id="CP074128">
    <property type="protein sequence ID" value="QUS58678.1"/>
    <property type="molecule type" value="Genomic_DNA"/>
</dbReference>
<dbReference type="RefSeq" id="WP_075697793.1">
    <property type="nucleotide sequence ID" value="NZ_CP074128.1"/>
</dbReference>
<dbReference type="Gene3D" id="3.40.190.290">
    <property type="match status" value="1"/>
</dbReference>
<name>A0ABX8AVN6_9HYPH</name>
<keyword evidence="2" id="KW-0805">Transcription regulation</keyword>
<dbReference type="SUPFAM" id="SSF46785">
    <property type="entry name" value="Winged helix' DNA-binding domain"/>
    <property type="match status" value="1"/>
</dbReference>
<evidence type="ECO:0000256" key="1">
    <source>
        <dbReference type="ARBA" id="ARBA00009437"/>
    </source>
</evidence>
<sequence length="300" mass="33136">MRLPLAMLEVFNAIAQNGSLRGAANALGIKPSTVSHQLKSLEEQLGTALFVRTTRSVTLTDAGRALQSGAGAAFDLLGQAVEDAREHGSSARGSLRLTLPEFVFHTFLADLLPGFQAKYPEIQLELSLSDAIVDIVSEGLHAGFRSGGLVAQDMIALRISDPQPLTVLGSKTYLDQHGRPEQPEDLLDHACIHYRFQTSGQLAPWVFQVDGDQVEIDVKGGLILNTLPSLLELMEQGMGLVLTFRNYALMQCDMTKVERLLEDYLTPIAPIYLFYPREYKDLQPLRLFIDHIKAHRRLSA</sequence>
<evidence type="ECO:0000256" key="3">
    <source>
        <dbReference type="ARBA" id="ARBA00023125"/>
    </source>
</evidence>
<dbReference type="InterPro" id="IPR036390">
    <property type="entry name" value="WH_DNA-bd_sf"/>
</dbReference>
<evidence type="ECO:0000313" key="7">
    <source>
        <dbReference type="Proteomes" id="UP000680706"/>
    </source>
</evidence>
<dbReference type="PANTHER" id="PTHR30537">
    <property type="entry name" value="HTH-TYPE TRANSCRIPTIONAL REGULATOR"/>
    <property type="match status" value="1"/>
</dbReference>